<keyword evidence="1" id="KW-0223">Dioxygenase</keyword>
<dbReference type="GO" id="GO:0019442">
    <property type="term" value="P:L-tryptophan catabolic process to acetyl-CoA"/>
    <property type="evidence" value="ECO:0007669"/>
    <property type="project" value="TreeGrafter"/>
</dbReference>
<evidence type="ECO:0000313" key="1">
    <source>
        <dbReference type="EMBL" id="TDD39860.1"/>
    </source>
</evidence>
<name>A0A4R4Y7H3_9PSEU</name>
<comment type="caution">
    <text evidence="1">The sequence shown here is derived from an EMBL/GenBank/DDBJ whole genome shotgun (WGS) entry which is preliminary data.</text>
</comment>
<dbReference type="EMBL" id="SMKW01000073">
    <property type="protein sequence ID" value="TDD39860.1"/>
    <property type="molecule type" value="Genomic_DNA"/>
</dbReference>
<evidence type="ECO:0000313" key="2">
    <source>
        <dbReference type="Proteomes" id="UP000294947"/>
    </source>
</evidence>
<reference evidence="1 2" key="1">
    <citation type="submission" date="2019-03" db="EMBL/GenBank/DDBJ databases">
        <title>Draft genome sequences of novel Actinobacteria.</title>
        <authorList>
            <person name="Sahin N."/>
            <person name="Ay H."/>
            <person name="Saygin H."/>
        </authorList>
    </citation>
    <scope>NUCLEOTIDE SEQUENCE [LARGE SCALE GENOMIC DNA]</scope>
    <source>
        <strain evidence="1 2">7K502</strain>
    </source>
</reference>
<dbReference type="Pfam" id="PF03301">
    <property type="entry name" value="Trp_dioxygenase"/>
    <property type="match status" value="2"/>
</dbReference>
<dbReference type="OrthoDB" id="9776847at2"/>
<sequence>MLSTEEVSVVQPDRRNCAEHAAGSRYREVLRLDQLLSCQPEKGTHDELMFVIVHQVHELWFKLMLFELEEARDLLLADRLDAAEHLLRRLVAIQNVLISQWAVLDTMLPMDFLAFRDTLRGGSGFESVQHREIEFLAGRKDAGYLDQVQLTDAERERLVRRLEEPSLREAFIALVEKRGVDSLAKVWQHGYQDLPAAHWELLRVAEALLDVDQAYGRWRTHHALSVERQIGYKPGTGGSSGVDYLRSRITSRLFPELWEVRSQL</sequence>
<dbReference type="GO" id="GO:0046872">
    <property type="term" value="F:metal ion binding"/>
    <property type="evidence" value="ECO:0007669"/>
    <property type="project" value="InterPro"/>
</dbReference>
<dbReference type="GO" id="GO:0019441">
    <property type="term" value="P:L-tryptophan catabolic process to kynurenine"/>
    <property type="evidence" value="ECO:0007669"/>
    <property type="project" value="InterPro"/>
</dbReference>
<dbReference type="AlphaFoldDB" id="A0A4R4Y7H3"/>
<dbReference type="GO" id="GO:0020037">
    <property type="term" value="F:heme binding"/>
    <property type="evidence" value="ECO:0007669"/>
    <property type="project" value="InterPro"/>
</dbReference>
<keyword evidence="1" id="KW-0560">Oxidoreductase</keyword>
<dbReference type="Proteomes" id="UP000294947">
    <property type="component" value="Unassembled WGS sequence"/>
</dbReference>
<dbReference type="PANTHER" id="PTHR10138">
    <property type="entry name" value="TRYPTOPHAN 2,3-DIOXYGENASE"/>
    <property type="match status" value="1"/>
</dbReference>
<protein>
    <submittedName>
        <fullName evidence="1">Tryptophan 2,3-dioxygenase</fullName>
    </submittedName>
</protein>
<organism evidence="1 2">
    <name type="scientific">Saccharopolyspora elongata</name>
    <dbReference type="NCBI Taxonomy" id="2530387"/>
    <lineage>
        <taxon>Bacteria</taxon>
        <taxon>Bacillati</taxon>
        <taxon>Actinomycetota</taxon>
        <taxon>Actinomycetes</taxon>
        <taxon>Pseudonocardiales</taxon>
        <taxon>Pseudonocardiaceae</taxon>
        <taxon>Saccharopolyspora</taxon>
    </lineage>
</organism>
<dbReference type="SUPFAM" id="SSF140959">
    <property type="entry name" value="Indolic compounds 2,3-dioxygenase-like"/>
    <property type="match status" value="1"/>
</dbReference>
<dbReference type="GO" id="GO:0004833">
    <property type="term" value="F:L-tryptophan 2,3-dioxygenase activity"/>
    <property type="evidence" value="ECO:0007669"/>
    <property type="project" value="InterPro"/>
</dbReference>
<proteinExistence type="predicted"/>
<dbReference type="RefSeq" id="WP_132493196.1">
    <property type="nucleotide sequence ID" value="NZ_SMKW01000073.1"/>
</dbReference>
<keyword evidence="2" id="KW-1185">Reference proteome</keyword>
<accession>A0A4R4Y7H3</accession>
<dbReference type="InterPro" id="IPR004981">
    <property type="entry name" value="Trp_2_3_dOase"/>
</dbReference>
<dbReference type="PANTHER" id="PTHR10138:SF0">
    <property type="entry name" value="TRYPTOPHAN 2,3-DIOXYGENASE"/>
    <property type="match status" value="1"/>
</dbReference>
<dbReference type="Gene3D" id="1.20.58.480">
    <property type="match status" value="1"/>
</dbReference>
<gene>
    <name evidence="1" type="ORF">E1288_36190</name>
</gene>
<dbReference type="InterPro" id="IPR037217">
    <property type="entry name" value="Trp/Indoleamine_2_3_dOase-like"/>
</dbReference>